<dbReference type="EMBL" id="CADCUV010000062">
    <property type="protein sequence ID" value="CAA9405292.1"/>
    <property type="molecule type" value="Genomic_DNA"/>
</dbReference>
<protein>
    <submittedName>
        <fullName evidence="2">Permease of the drug/metabolite transporter (DMT) superfamily</fullName>
    </submittedName>
</protein>
<feature type="region of interest" description="Disordered" evidence="1">
    <location>
        <begin position="229"/>
        <end position="294"/>
    </location>
</feature>
<dbReference type="AlphaFoldDB" id="A0A6J4PA99"/>
<evidence type="ECO:0000313" key="2">
    <source>
        <dbReference type="EMBL" id="CAA9405292.1"/>
    </source>
</evidence>
<feature type="non-terminal residue" evidence="2">
    <location>
        <position position="294"/>
    </location>
</feature>
<organism evidence="2">
    <name type="scientific">uncultured Rubrobacteraceae bacterium</name>
    <dbReference type="NCBI Taxonomy" id="349277"/>
    <lineage>
        <taxon>Bacteria</taxon>
        <taxon>Bacillati</taxon>
        <taxon>Actinomycetota</taxon>
        <taxon>Rubrobacteria</taxon>
        <taxon>Rubrobacterales</taxon>
        <taxon>Rubrobacteraceae</taxon>
        <taxon>environmental samples</taxon>
    </lineage>
</organism>
<feature type="non-terminal residue" evidence="2">
    <location>
        <position position="1"/>
    </location>
</feature>
<sequence>GDGGRAGLRGGLLGAQLRGHQVRRRRHPAADARRAAVLRRGRASLRHPASVGAQEPAGEAGSPPDGGARVLRGGHGPDRLHFRGQPHECCEHGPDLRDRPRVGAPAGLPAGSRTTHRQEHPGRGHVRRGRRRRGLGGALGRGHEPYRRCFRPGGRGVHRGLRRPLDAAPGAVLAAGRGDLPRALRGAVSAPALRAVGAGDGVGKGRGRAVARPRVRGGVRDRVRLYRVAEGHKPHRGQPGARLPVPHNDRRRYLGDNLLRRVARVEQDSRRGRNPARRLPGAQERPAGKPPARV</sequence>
<proteinExistence type="predicted"/>
<name>A0A6J4PA99_9ACTN</name>
<feature type="compositionally biased region" description="Basic and acidic residues" evidence="1">
    <location>
        <begin position="75"/>
        <end position="101"/>
    </location>
</feature>
<feature type="compositionally biased region" description="Gly residues" evidence="1">
    <location>
        <begin position="1"/>
        <end position="13"/>
    </location>
</feature>
<feature type="compositionally biased region" description="Basic residues" evidence="1">
    <location>
        <begin position="36"/>
        <end position="45"/>
    </location>
</feature>
<reference evidence="2" key="1">
    <citation type="submission" date="2020-02" db="EMBL/GenBank/DDBJ databases">
        <authorList>
            <person name="Meier V. D."/>
        </authorList>
    </citation>
    <scope>NUCLEOTIDE SEQUENCE</scope>
    <source>
        <strain evidence="2">AVDCRST_MAG22</strain>
    </source>
</reference>
<feature type="compositionally biased region" description="Basic residues" evidence="1">
    <location>
        <begin position="123"/>
        <end position="134"/>
    </location>
</feature>
<gene>
    <name evidence="2" type="ORF">AVDCRST_MAG22-1504</name>
</gene>
<evidence type="ECO:0000256" key="1">
    <source>
        <dbReference type="SAM" id="MobiDB-lite"/>
    </source>
</evidence>
<feature type="region of interest" description="Disordered" evidence="1">
    <location>
        <begin position="1"/>
        <end position="151"/>
    </location>
</feature>
<accession>A0A6J4PA99</accession>